<dbReference type="Pfam" id="PF13677">
    <property type="entry name" value="MotB_plug"/>
    <property type="match status" value="1"/>
</dbReference>
<dbReference type="Gene3D" id="3.30.1330.60">
    <property type="entry name" value="OmpA-like domain"/>
    <property type="match status" value="1"/>
</dbReference>
<dbReference type="OrthoDB" id="9815217at2"/>
<dbReference type="PANTHER" id="PTHR30329:SF21">
    <property type="entry name" value="LIPOPROTEIN YIAD-RELATED"/>
    <property type="match status" value="1"/>
</dbReference>
<dbReference type="Proteomes" id="UP000184088">
    <property type="component" value="Unassembled WGS sequence"/>
</dbReference>
<dbReference type="STRING" id="1121256.SAMN02746089_01204"/>
<dbReference type="InterPro" id="IPR036737">
    <property type="entry name" value="OmpA-like_sf"/>
</dbReference>
<keyword evidence="11" id="KW-1185">Reference proteome</keyword>
<proteinExistence type="inferred from homology"/>
<comment type="subcellular location">
    <subcellularLocation>
        <location evidence="1">Cell membrane</location>
        <topology evidence="1">Single-pass membrane protein</topology>
    </subcellularLocation>
</comment>
<evidence type="ECO:0000256" key="6">
    <source>
        <dbReference type="ARBA" id="ARBA00023136"/>
    </source>
</evidence>
<dbReference type="CDD" id="cd07185">
    <property type="entry name" value="OmpA_C-like"/>
    <property type="match status" value="1"/>
</dbReference>
<accession>A0A1M4YEC4</accession>
<evidence type="ECO:0000256" key="3">
    <source>
        <dbReference type="ARBA" id="ARBA00022475"/>
    </source>
</evidence>
<dbReference type="PROSITE" id="PS51123">
    <property type="entry name" value="OMPA_2"/>
    <property type="match status" value="1"/>
</dbReference>
<feature type="transmembrane region" description="Helical" evidence="8">
    <location>
        <begin position="20"/>
        <end position="39"/>
    </location>
</feature>
<evidence type="ECO:0000313" key="10">
    <source>
        <dbReference type="EMBL" id="SHF03822.1"/>
    </source>
</evidence>
<sequence>MAYKKNNPSEEKNNLERWLLTYSDLITLLMTFFIVMYSLSNINLNKFVQLANSLGLSLGSNYVIGDKSSSLPINNNIVTKNTKTQPKSDIGENSIEEKLQSYIKSNHLDSYITLYSDERGVVISLQEPLLFNLGSADVLPQSRKIIDNISKVLKTIPNYIRVEGYTDDIPINNEKYKSNWELSAARATNVIQVLVEDGINPERLIAVGYGQYKPIVPNTSEENRRKNRRVDIVIMKSDYNKWEPYSKSTSTINH</sequence>
<dbReference type="PANTHER" id="PTHR30329">
    <property type="entry name" value="STATOR ELEMENT OF FLAGELLAR MOTOR COMPLEX"/>
    <property type="match status" value="1"/>
</dbReference>
<feature type="domain" description="OmpA-like" evidence="9">
    <location>
        <begin position="118"/>
        <end position="238"/>
    </location>
</feature>
<evidence type="ECO:0000256" key="8">
    <source>
        <dbReference type="SAM" id="Phobius"/>
    </source>
</evidence>
<evidence type="ECO:0000259" key="9">
    <source>
        <dbReference type="PROSITE" id="PS51123"/>
    </source>
</evidence>
<evidence type="ECO:0000313" key="11">
    <source>
        <dbReference type="Proteomes" id="UP000184088"/>
    </source>
</evidence>
<dbReference type="AlphaFoldDB" id="A0A1M4YEC4"/>
<dbReference type="GO" id="GO:0005886">
    <property type="term" value="C:plasma membrane"/>
    <property type="evidence" value="ECO:0007669"/>
    <property type="project" value="UniProtKB-SubCell"/>
</dbReference>
<dbReference type="SUPFAM" id="SSF103088">
    <property type="entry name" value="OmpA-like"/>
    <property type="match status" value="1"/>
</dbReference>
<evidence type="ECO:0000256" key="2">
    <source>
        <dbReference type="ARBA" id="ARBA00008914"/>
    </source>
</evidence>
<protein>
    <submittedName>
        <fullName evidence="10">Chemotaxis protein MotB</fullName>
    </submittedName>
</protein>
<reference evidence="10 11" key="1">
    <citation type="submission" date="2016-11" db="EMBL/GenBank/DDBJ databases">
        <authorList>
            <person name="Jaros S."/>
            <person name="Januszkiewicz K."/>
            <person name="Wedrychowicz H."/>
        </authorList>
    </citation>
    <scope>NUCLEOTIDE SEQUENCE [LARGE SCALE GENOMIC DNA]</scope>
    <source>
        <strain evidence="10 11">DSM 17918</strain>
    </source>
</reference>
<evidence type="ECO:0000256" key="1">
    <source>
        <dbReference type="ARBA" id="ARBA00004162"/>
    </source>
</evidence>
<dbReference type="Pfam" id="PF00691">
    <property type="entry name" value="OmpA"/>
    <property type="match status" value="1"/>
</dbReference>
<organism evidence="10 11">
    <name type="scientific">Caldanaerobius fijiensis DSM 17918</name>
    <dbReference type="NCBI Taxonomy" id="1121256"/>
    <lineage>
        <taxon>Bacteria</taxon>
        <taxon>Bacillati</taxon>
        <taxon>Bacillota</taxon>
        <taxon>Clostridia</taxon>
        <taxon>Thermoanaerobacterales</taxon>
        <taxon>Thermoanaerobacteraceae</taxon>
        <taxon>Caldanaerobius</taxon>
    </lineage>
</organism>
<evidence type="ECO:0000256" key="7">
    <source>
        <dbReference type="PROSITE-ProRule" id="PRU00473"/>
    </source>
</evidence>
<dbReference type="EMBL" id="FQVH01000010">
    <property type="protein sequence ID" value="SHF03822.1"/>
    <property type="molecule type" value="Genomic_DNA"/>
</dbReference>
<dbReference type="InterPro" id="IPR050330">
    <property type="entry name" value="Bact_OuterMem_StrucFunc"/>
</dbReference>
<keyword evidence="4 8" id="KW-0812">Transmembrane</keyword>
<dbReference type="InterPro" id="IPR006665">
    <property type="entry name" value="OmpA-like"/>
</dbReference>
<comment type="similarity">
    <text evidence="2">Belongs to the MotB family.</text>
</comment>
<keyword evidence="6 7" id="KW-0472">Membrane</keyword>
<keyword evidence="3" id="KW-1003">Cell membrane</keyword>
<evidence type="ECO:0000256" key="4">
    <source>
        <dbReference type="ARBA" id="ARBA00022692"/>
    </source>
</evidence>
<gene>
    <name evidence="10" type="ORF">SAMN02746089_01204</name>
</gene>
<evidence type="ECO:0000256" key="5">
    <source>
        <dbReference type="ARBA" id="ARBA00022989"/>
    </source>
</evidence>
<name>A0A1M4YEC4_9THEO</name>
<keyword evidence="5 8" id="KW-1133">Transmembrane helix</keyword>
<dbReference type="RefSeq" id="WP_073342753.1">
    <property type="nucleotide sequence ID" value="NZ_FQVH01000010.1"/>
</dbReference>
<dbReference type="InterPro" id="IPR025713">
    <property type="entry name" value="MotB-like_N_dom"/>
</dbReference>